<organism evidence="1 2">
    <name type="scientific">Streptomyces azureus</name>
    <dbReference type="NCBI Taxonomy" id="146537"/>
    <lineage>
        <taxon>Bacteria</taxon>
        <taxon>Bacillati</taxon>
        <taxon>Actinomycetota</taxon>
        <taxon>Actinomycetes</taxon>
        <taxon>Kitasatosporales</taxon>
        <taxon>Streptomycetaceae</taxon>
        <taxon>Streptomyces</taxon>
    </lineage>
</organism>
<dbReference type="AlphaFoldDB" id="A0A0K8PVG2"/>
<dbReference type="Proteomes" id="UP000053859">
    <property type="component" value="Unassembled WGS sequence"/>
</dbReference>
<dbReference type="SUPFAM" id="SSF56112">
    <property type="entry name" value="Protein kinase-like (PK-like)"/>
    <property type="match status" value="2"/>
</dbReference>
<sequence length="353" mass="39119">MREESYGVGEAGRLAGYDTVSTSLALCGDAELRELVDAAVPLGTGIGGKSARMDVAGTPVFVKRVPLTDLERRPEHLRSTANVFGLPTFCQYGVGGPGFGAWREVAVHTMTTNWVLSGQFQGFPLTYHWRVLPDEAPTLVEELADVERAVAYWGGSAEVRRRIEALRQSSASVALFLEYIPQTLHTWLTEQVRTGGAALDRACSLVEKELRAGTSFMNSRGLLHFDAHFENVLTDGRRLYFADYGLALSSRFDLAPTETDFYDRHAGYDRCYTASYLVNWLVTALYGADWEIRGALIRAWAEGQQPTGVPPGTARILARHAPVAAVMTDFYRTIQEVSRTTPYPAERLRRFCP</sequence>
<name>A0A0K8PVG2_STRAJ</name>
<dbReference type="PATRIC" id="fig|146537.3.peg.6627"/>
<dbReference type="RefSeq" id="WP_236711865.1">
    <property type="nucleotide sequence ID" value="NZ_DF968370.1"/>
</dbReference>
<protein>
    <recommendedName>
        <fullName evidence="3">Protein kinase domain-containing protein</fullName>
    </recommendedName>
</protein>
<gene>
    <name evidence="1" type="ORF">SAZU_6306</name>
</gene>
<evidence type="ECO:0008006" key="3">
    <source>
        <dbReference type="Google" id="ProtNLM"/>
    </source>
</evidence>
<dbReference type="InterPro" id="IPR011009">
    <property type="entry name" value="Kinase-like_dom_sf"/>
</dbReference>
<reference evidence="1" key="1">
    <citation type="journal article" date="2015" name="Genome Announc.">
        <title>Draft Genome Sequence of Thiostrepton-Producing Streptomyces azureus ATCC 14921.</title>
        <authorList>
            <person name="Sakihara K."/>
            <person name="Maeda J."/>
            <person name="Tashiro K."/>
            <person name="Fujino Y."/>
            <person name="Kuhara S."/>
            <person name="Ohshima T."/>
            <person name="Ogata S."/>
            <person name="Doi K."/>
        </authorList>
    </citation>
    <scope>NUCLEOTIDE SEQUENCE [LARGE SCALE GENOMIC DNA]</scope>
    <source>
        <strain evidence="1">ATCC14921</strain>
    </source>
</reference>
<accession>A0A0K8PVG2</accession>
<evidence type="ECO:0000313" key="2">
    <source>
        <dbReference type="Proteomes" id="UP000053859"/>
    </source>
</evidence>
<dbReference type="EMBL" id="DF968370">
    <property type="protein sequence ID" value="GAP51444.1"/>
    <property type="molecule type" value="Genomic_DNA"/>
</dbReference>
<dbReference type="Gene3D" id="1.10.510.10">
    <property type="entry name" value="Transferase(Phosphotransferase) domain 1"/>
    <property type="match status" value="1"/>
</dbReference>
<proteinExistence type="predicted"/>
<keyword evidence="2" id="KW-1185">Reference proteome</keyword>
<evidence type="ECO:0000313" key="1">
    <source>
        <dbReference type="EMBL" id="GAP51444.1"/>
    </source>
</evidence>